<name>A0A653KSY2_AERVE</name>
<sequence length="361" mass="38419">MPPSTQGGQQPLGKLRQLALLLREGRQPGLQARGNSVRPIAATRQFGRQQIKRGRLQSIAKELRPGDDPFLHIKVQLHPAPAEPLLQQMAERRGMAIVPLPAALAGEGLGKARQIRHLLRGDMLGLNSRAVMVEEGLLQRLAHLLMVDPRQQLAQIGHPAAHRGDPLGRQLLGVGVEIVGKAAEIGIQQQGAVVKTAIQSLPIGRPRYLALPIRGGHQQIVATRGKRLDPQSLEPVQHDGGGDALVILRLARHEGEAAVAKVVEHGAATAAATRQGHPVLFHAAGIALLPRVLGTANHHGIGIAPEEQHPLAGVHLAEDALLDGQIEQGIVRVGDKQTQAGHKKTLSGTGGSMITLTGYHH</sequence>
<gene>
    <name evidence="1" type="ORF">AERO8C_140054</name>
</gene>
<accession>A0A653KSY2</accession>
<reference evidence="1 2" key="1">
    <citation type="submission" date="2019-10" db="EMBL/GenBank/DDBJ databases">
        <authorList>
            <person name="Karimi E."/>
        </authorList>
    </citation>
    <scope>NUCLEOTIDE SEQUENCE [LARGE SCALE GENOMIC DNA]</scope>
    <source>
        <strain evidence="1">Aeromonas sp. 8C</strain>
    </source>
</reference>
<organism evidence="1 2">
    <name type="scientific">Aeromonas veronii</name>
    <dbReference type="NCBI Taxonomy" id="654"/>
    <lineage>
        <taxon>Bacteria</taxon>
        <taxon>Pseudomonadati</taxon>
        <taxon>Pseudomonadota</taxon>
        <taxon>Gammaproteobacteria</taxon>
        <taxon>Aeromonadales</taxon>
        <taxon>Aeromonadaceae</taxon>
        <taxon>Aeromonas</taxon>
    </lineage>
</organism>
<dbReference type="EMBL" id="CABWLC010000006">
    <property type="protein sequence ID" value="VXA82525.1"/>
    <property type="molecule type" value="Genomic_DNA"/>
</dbReference>
<dbReference type="Proteomes" id="UP000439123">
    <property type="component" value="Unassembled WGS sequence"/>
</dbReference>
<dbReference type="AlphaFoldDB" id="A0A653KSY2"/>
<evidence type="ECO:0000313" key="2">
    <source>
        <dbReference type="Proteomes" id="UP000439123"/>
    </source>
</evidence>
<protein>
    <submittedName>
        <fullName evidence="1">Uncharacterized protein</fullName>
    </submittedName>
</protein>
<evidence type="ECO:0000313" key="1">
    <source>
        <dbReference type="EMBL" id="VXA82525.1"/>
    </source>
</evidence>
<proteinExistence type="predicted"/>